<gene>
    <name evidence="2" type="primary">bun_2</name>
    <name evidence="2" type="ORF">FJT64_004483</name>
</gene>
<dbReference type="GO" id="GO:0005829">
    <property type="term" value="C:cytosol"/>
    <property type="evidence" value="ECO:0007669"/>
    <property type="project" value="TreeGrafter"/>
</dbReference>
<feature type="region of interest" description="Disordered" evidence="1">
    <location>
        <begin position="38"/>
        <end position="78"/>
    </location>
</feature>
<feature type="compositionally biased region" description="Basic and acidic residues" evidence="1">
    <location>
        <begin position="12"/>
        <end position="21"/>
    </location>
</feature>
<feature type="compositionally biased region" description="Pro residues" evidence="1">
    <location>
        <begin position="240"/>
        <end position="249"/>
    </location>
</feature>
<accession>A0A6A4W5E9</accession>
<feature type="region of interest" description="Disordered" evidence="1">
    <location>
        <begin position="136"/>
        <end position="163"/>
    </location>
</feature>
<dbReference type="AlphaFoldDB" id="A0A6A4W5E9"/>
<organism evidence="2 3">
    <name type="scientific">Amphibalanus amphitrite</name>
    <name type="common">Striped barnacle</name>
    <name type="synonym">Balanus amphitrite</name>
    <dbReference type="NCBI Taxonomy" id="1232801"/>
    <lineage>
        <taxon>Eukaryota</taxon>
        <taxon>Metazoa</taxon>
        <taxon>Ecdysozoa</taxon>
        <taxon>Arthropoda</taxon>
        <taxon>Crustacea</taxon>
        <taxon>Multicrustacea</taxon>
        <taxon>Cirripedia</taxon>
        <taxon>Thoracica</taxon>
        <taxon>Thoracicalcarea</taxon>
        <taxon>Balanomorpha</taxon>
        <taxon>Balanoidea</taxon>
        <taxon>Balanidae</taxon>
        <taxon>Amphibalaninae</taxon>
        <taxon>Amphibalanus</taxon>
    </lineage>
</organism>
<reference evidence="2 3" key="1">
    <citation type="submission" date="2019-07" db="EMBL/GenBank/DDBJ databases">
        <title>Draft genome assembly of a fouling barnacle, Amphibalanus amphitrite (Darwin, 1854): The first reference genome for Thecostraca.</title>
        <authorList>
            <person name="Kim W."/>
        </authorList>
    </citation>
    <scope>NUCLEOTIDE SEQUENCE [LARGE SCALE GENOMIC DNA]</scope>
    <source>
        <strain evidence="2">SNU_AA5</strain>
        <tissue evidence="2">Soma without cirri and trophi</tissue>
    </source>
</reference>
<proteinExistence type="predicted"/>
<feature type="compositionally biased region" description="Acidic residues" evidence="1">
    <location>
        <begin position="44"/>
        <end position="63"/>
    </location>
</feature>
<feature type="region of interest" description="Disordered" evidence="1">
    <location>
        <begin position="1"/>
        <end position="26"/>
    </location>
</feature>
<evidence type="ECO:0000256" key="1">
    <source>
        <dbReference type="SAM" id="MobiDB-lite"/>
    </source>
</evidence>
<dbReference type="EMBL" id="VIIS01001441">
    <property type="protein sequence ID" value="KAF0298232.1"/>
    <property type="molecule type" value="Genomic_DNA"/>
</dbReference>
<protein>
    <submittedName>
        <fullName evidence="2">Protein bunched, class 2/F/G isoform</fullName>
    </submittedName>
</protein>
<feature type="compositionally biased region" description="Low complexity" evidence="1">
    <location>
        <begin position="139"/>
        <end position="162"/>
    </location>
</feature>
<keyword evidence="3" id="KW-1185">Reference proteome</keyword>
<feature type="region of interest" description="Disordered" evidence="1">
    <location>
        <begin position="218"/>
        <end position="267"/>
    </location>
</feature>
<name>A0A6A4W5E9_AMPAM</name>
<evidence type="ECO:0000313" key="3">
    <source>
        <dbReference type="Proteomes" id="UP000440578"/>
    </source>
</evidence>
<dbReference type="Proteomes" id="UP000440578">
    <property type="component" value="Unassembled WGS sequence"/>
</dbReference>
<comment type="caution">
    <text evidence="2">The sequence shown here is derived from an EMBL/GenBank/DDBJ whole genome shotgun (WGS) entry which is preliminary data.</text>
</comment>
<sequence length="289" mass="29142">MAETAAASAPEAHIEESDGDARNSMGFQITSITASRADAAAADADADADEWADGGDESVDEDASVVTEAASTSSGGGGGATLALLTTPAESATGVLPAIPTADGFGITLVPGAVPVVSGGEASALVQLPSASEMDLITGSPPSSAAAAAAAAGNPGSPGSASDWQSRFKVVRIETNVPFKCGRWQCMDYHDQPKADGEKDSVPELIPAEEALRAAEWHAATAAASPPADPPLELRRRASDPPPPPPPADLPLEAPVTAQQGRTMPDLLPSCSLLNLVRGATGDYTPDER</sequence>
<feature type="compositionally biased region" description="Low complexity" evidence="1">
    <location>
        <begin position="64"/>
        <end position="73"/>
    </location>
</feature>
<dbReference type="PANTHER" id="PTHR46745">
    <property type="entry name" value="TSC22 DOMAIN FAMILY PROTEIN 1"/>
    <property type="match status" value="1"/>
</dbReference>
<feature type="compositionally biased region" description="Low complexity" evidence="1">
    <location>
        <begin position="1"/>
        <end position="11"/>
    </location>
</feature>
<dbReference type="OrthoDB" id="8961796at2759"/>
<dbReference type="GO" id="GO:0008284">
    <property type="term" value="P:positive regulation of cell population proliferation"/>
    <property type="evidence" value="ECO:0007669"/>
    <property type="project" value="TreeGrafter"/>
</dbReference>
<dbReference type="PANTHER" id="PTHR46745:SF1">
    <property type="entry name" value="TSC22 DOMAIN FAMILY PROTEIN 1"/>
    <property type="match status" value="1"/>
</dbReference>
<dbReference type="GO" id="GO:0005634">
    <property type="term" value="C:nucleus"/>
    <property type="evidence" value="ECO:0007669"/>
    <property type="project" value="TreeGrafter"/>
</dbReference>
<evidence type="ECO:0000313" key="2">
    <source>
        <dbReference type="EMBL" id="KAF0298232.1"/>
    </source>
</evidence>
<dbReference type="GO" id="GO:0043066">
    <property type="term" value="P:negative regulation of apoptotic process"/>
    <property type="evidence" value="ECO:0007669"/>
    <property type="project" value="TreeGrafter"/>
</dbReference>